<evidence type="ECO:0000256" key="1">
    <source>
        <dbReference type="SAM" id="MobiDB-lite"/>
    </source>
</evidence>
<accession>A0ABR1SVU7</accession>
<sequence>MASIRNDHRQYSHQTGSVLKWLVVTSQSLSLAVDPVHQVRPSNDQGQRARKKRSYTYTGEQYKRMSAFIADKHEKQVIVPPHIIRDLKSAIALRIKTTRRYQESTEPDPESDNNDKSYEEDGPADAMPEESEDAIALASNEYKMKKEVEESEARRRLIESQYEAKVLLPLDEAVEYLITWTDEDQTAGGESLSDTLGSTQPPGSRLLAVPQPANCTVMGVVIQVLSTIADELQYDFDSRYGGIIFDQLGVEQDIDFSRPDLYQILLFLGHDSALSRKMIGASTFESRVRFLQSIKDRVGSHNPGDKEWPQYLPQQAMGVQERRPGDPAEELDDDLVESYRAHYDLGSLLLDFVHLERCRDVLTGYDYGSSIISPLHSEASKIWSGPRTITIGAWLATAILLRTQPSLKAHLPRFESDARKLRASVRKNMQGCLVLKSSAANGQITLFAPMGAAGPGLAHPAGSPPQTGRCSHRPSA</sequence>
<keyword evidence="4" id="KW-1185">Reference proteome</keyword>
<feature type="region of interest" description="Disordered" evidence="1">
    <location>
        <begin position="98"/>
        <end position="130"/>
    </location>
</feature>
<dbReference type="PANTHER" id="PTHR38795">
    <property type="entry name" value="DUF6604 DOMAIN-CONTAINING PROTEIN"/>
    <property type="match status" value="1"/>
</dbReference>
<proteinExistence type="predicted"/>
<comment type="caution">
    <text evidence="3">The sequence shown here is derived from an EMBL/GenBank/DDBJ whole genome shotgun (WGS) entry which is preliminary data.</text>
</comment>
<feature type="region of interest" description="Disordered" evidence="1">
    <location>
        <begin position="457"/>
        <end position="476"/>
    </location>
</feature>
<name>A0ABR1SVU7_9PEZI</name>
<feature type="compositionally biased region" description="Acidic residues" evidence="1">
    <location>
        <begin position="120"/>
        <end position="130"/>
    </location>
</feature>
<dbReference type="Proteomes" id="UP001444661">
    <property type="component" value="Unassembled WGS sequence"/>
</dbReference>
<feature type="region of interest" description="Disordered" evidence="1">
    <location>
        <begin position="37"/>
        <end position="57"/>
    </location>
</feature>
<protein>
    <recommendedName>
        <fullName evidence="2">DUF6604 domain-containing protein</fullName>
    </recommendedName>
</protein>
<feature type="domain" description="DUF6604" evidence="2">
    <location>
        <begin position="9"/>
        <end position="117"/>
    </location>
</feature>
<evidence type="ECO:0000313" key="4">
    <source>
        <dbReference type="Proteomes" id="UP001444661"/>
    </source>
</evidence>
<evidence type="ECO:0000259" key="2">
    <source>
        <dbReference type="Pfam" id="PF20253"/>
    </source>
</evidence>
<organism evidence="3 4">
    <name type="scientific">Apiospora rasikravindrae</name>
    <dbReference type="NCBI Taxonomy" id="990691"/>
    <lineage>
        <taxon>Eukaryota</taxon>
        <taxon>Fungi</taxon>
        <taxon>Dikarya</taxon>
        <taxon>Ascomycota</taxon>
        <taxon>Pezizomycotina</taxon>
        <taxon>Sordariomycetes</taxon>
        <taxon>Xylariomycetidae</taxon>
        <taxon>Amphisphaeriales</taxon>
        <taxon>Apiosporaceae</taxon>
        <taxon>Apiospora</taxon>
    </lineage>
</organism>
<dbReference type="InterPro" id="IPR046539">
    <property type="entry name" value="DUF6604"/>
</dbReference>
<dbReference type="Pfam" id="PF20253">
    <property type="entry name" value="DUF6604"/>
    <property type="match status" value="1"/>
</dbReference>
<reference evidence="3 4" key="1">
    <citation type="submission" date="2023-01" db="EMBL/GenBank/DDBJ databases">
        <title>Analysis of 21 Apiospora genomes using comparative genomics revels a genus with tremendous synthesis potential of carbohydrate active enzymes and secondary metabolites.</title>
        <authorList>
            <person name="Sorensen T."/>
        </authorList>
    </citation>
    <scope>NUCLEOTIDE SEQUENCE [LARGE SCALE GENOMIC DNA]</scope>
    <source>
        <strain evidence="3 4">CBS 33761</strain>
    </source>
</reference>
<evidence type="ECO:0000313" key="3">
    <source>
        <dbReference type="EMBL" id="KAK8038445.1"/>
    </source>
</evidence>
<dbReference type="EMBL" id="JAQQWK010000006">
    <property type="protein sequence ID" value="KAK8038445.1"/>
    <property type="molecule type" value="Genomic_DNA"/>
</dbReference>
<gene>
    <name evidence="3" type="ORF">PG993_006856</name>
</gene>
<dbReference type="PANTHER" id="PTHR38795:SF1">
    <property type="entry name" value="DUF6604 DOMAIN-CONTAINING PROTEIN"/>
    <property type="match status" value="1"/>
</dbReference>